<dbReference type="EMBL" id="WUUQ01000004">
    <property type="protein sequence ID" value="MXQ74218.1"/>
    <property type="molecule type" value="Genomic_DNA"/>
</dbReference>
<evidence type="ECO:0008006" key="3">
    <source>
        <dbReference type="Google" id="ProtNLM"/>
    </source>
</evidence>
<keyword evidence="2" id="KW-1185">Reference proteome</keyword>
<sequence length="124" mass="15309">MLNEQIKRLRYRLYLYGSYQQEYQKKQRELHEKPSVDQEQYLLYLRECIMNTHIEEALMLLDEQELSLIEQRFIHNYTFEKMSMIYTMKEGIRRDKSQIYDDVEKALKHLLTILAKIELPTRWS</sequence>
<gene>
    <name evidence="1" type="ORF">GSF08_09745</name>
</gene>
<name>A0A6N8U7Q3_9FIRM</name>
<evidence type="ECO:0000313" key="1">
    <source>
        <dbReference type="EMBL" id="MXQ74218.1"/>
    </source>
</evidence>
<dbReference type="AlphaFoldDB" id="A0A6N8U7Q3"/>
<accession>A0A6N8U7Q3</accession>
<dbReference type="RefSeq" id="WP_160625610.1">
    <property type="nucleotide sequence ID" value="NZ_WUUQ01000004.1"/>
</dbReference>
<organism evidence="1 2">
    <name type="scientific">Copranaerobaculum intestinale</name>
    <dbReference type="NCBI Taxonomy" id="2692629"/>
    <lineage>
        <taxon>Bacteria</taxon>
        <taxon>Bacillati</taxon>
        <taxon>Bacillota</taxon>
        <taxon>Erysipelotrichia</taxon>
        <taxon>Erysipelotrichales</taxon>
        <taxon>Erysipelotrichaceae</taxon>
        <taxon>Copranaerobaculum</taxon>
    </lineage>
</organism>
<comment type="caution">
    <text evidence="1">The sequence shown here is derived from an EMBL/GenBank/DDBJ whole genome shotgun (WGS) entry which is preliminary data.</text>
</comment>
<reference evidence="1 2" key="1">
    <citation type="submission" date="2019-12" db="EMBL/GenBank/DDBJ databases">
        <authorList>
            <person name="Yang R."/>
        </authorList>
    </citation>
    <scope>NUCLEOTIDE SEQUENCE [LARGE SCALE GENOMIC DNA]</scope>
    <source>
        <strain evidence="1 2">DONG20-135</strain>
    </source>
</reference>
<evidence type="ECO:0000313" key="2">
    <source>
        <dbReference type="Proteomes" id="UP000434036"/>
    </source>
</evidence>
<protein>
    <recommendedName>
        <fullName evidence="3">Sigma-70 family RNA polymerase sigma factor</fullName>
    </recommendedName>
</protein>
<proteinExistence type="predicted"/>
<dbReference type="Proteomes" id="UP000434036">
    <property type="component" value="Unassembled WGS sequence"/>
</dbReference>
<reference evidence="1 2" key="2">
    <citation type="submission" date="2020-01" db="EMBL/GenBank/DDBJ databases">
        <title>Clostridiaceae sp. nov. isolated from the gut of human by culturomics.</title>
        <authorList>
            <person name="Chang Y."/>
        </authorList>
    </citation>
    <scope>NUCLEOTIDE SEQUENCE [LARGE SCALE GENOMIC DNA]</scope>
    <source>
        <strain evidence="1 2">DONG20-135</strain>
    </source>
</reference>